<name>A0ABW1JAE2_9ACTN</name>
<sequence length="155" mass="16769">MSRASYAWRLTLLLVGSVALLLGTLVGSDREWPFGSMGQYAFSVPDDGQVNSPGVEAVTVDGDTVRVPLTPGGVGLRRAEIEDQAKLIQADPARLQDIAVAAARRHPEWPRYREVRLVDDVTHLHDGRVAGTTHEVLATWTVVDPLDPQPLAGTP</sequence>
<organism evidence="1 2">
    <name type="scientific">Angustibacter luteus</name>
    <dbReference type="NCBI Taxonomy" id="658456"/>
    <lineage>
        <taxon>Bacteria</taxon>
        <taxon>Bacillati</taxon>
        <taxon>Actinomycetota</taxon>
        <taxon>Actinomycetes</taxon>
        <taxon>Kineosporiales</taxon>
        <taxon>Kineosporiaceae</taxon>
    </lineage>
</organism>
<evidence type="ECO:0000313" key="2">
    <source>
        <dbReference type="Proteomes" id="UP001596189"/>
    </source>
</evidence>
<dbReference type="Proteomes" id="UP001596189">
    <property type="component" value="Unassembled WGS sequence"/>
</dbReference>
<comment type="caution">
    <text evidence="1">The sequence shown here is derived from an EMBL/GenBank/DDBJ whole genome shotgun (WGS) entry which is preliminary data.</text>
</comment>
<keyword evidence="2" id="KW-1185">Reference proteome</keyword>
<dbReference type="EMBL" id="JBHSRD010000002">
    <property type="protein sequence ID" value="MFC6005784.1"/>
    <property type="molecule type" value="Genomic_DNA"/>
</dbReference>
<evidence type="ECO:0000313" key="1">
    <source>
        <dbReference type="EMBL" id="MFC6005784.1"/>
    </source>
</evidence>
<gene>
    <name evidence="1" type="ORF">ACFQDO_01470</name>
</gene>
<accession>A0ABW1JAE2</accession>
<reference evidence="2" key="1">
    <citation type="journal article" date="2019" name="Int. J. Syst. Evol. Microbiol.">
        <title>The Global Catalogue of Microorganisms (GCM) 10K type strain sequencing project: providing services to taxonomists for standard genome sequencing and annotation.</title>
        <authorList>
            <consortium name="The Broad Institute Genomics Platform"/>
            <consortium name="The Broad Institute Genome Sequencing Center for Infectious Disease"/>
            <person name="Wu L."/>
            <person name="Ma J."/>
        </authorList>
    </citation>
    <scope>NUCLEOTIDE SEQUENCE [LARGE SCALE GENOMIC DNA]</scope>
    <source>
        <strain evidence="2">KACC 14249</strain>
    </source>
</reference>
<dbReference type="RefSeq" id="WP_345716661.1">
    <property type="nucleotide sequence ID" value="NZ_BAABFP010000005.1"/>
</dbReference>
<proteinExistence type="predicted"/>
<protein>
    <submittedName>
        <fullName evidence="1">Uncharacterized protein</fullName>
    </submittedName>
</protein>